<feature type="transmembrane region" description="Helical" evidence="1">
    <location>
        <begin position="66"/>
        <end position="84"/>
    </location>
</feature>
<proteinExistence type="predicted"/>
<dbReference type="STRING" id="1641875.XM53_01690"/>
<keyword evidence="1" id="KW-1133">Transmembrane helix</keyword>
<keyword evidence="3" id="KW-1185">Reference proteome</keyword>
<evidence type="ECO:0000256" key="1">
    <source>
        <dbReference type="SAM" id="Phobius"/>
    </source>
</evidence>
<feature type="transmembrane region" description="Helical" evidence="1">
    <location>
        <begin position="35"/>
        <end position="54"/>
    </location>
</feature>
<gene>
    <name evidence="2" type="ORF">XM53_01690</name>
</gene>
<dbReference type="Proteomes" id="UP000051295">
    <property type="component" value="Unassembled WGS sequence"/>
</dbReference>
<evidence type="ECO:0000313" key="3">
    <source>
        <dbReference type="Proteomes" id="UP000051295"/>
    </source>
</evidence>
<dbReference type="AlphaFoldDB" id="A0A0T5NZZ8"/>
<protein>
    <submittedName>
        <fullName evidence="2">Uncharacterized protein</fullName>
    </submittedName>
</protein>
<name>A0A0T5NZZ8_9RHOB</name>
<reference evidence="2 3" key="1">
    <citation type="submission" date="2015-04" db="EMBL/GenBank/DDBJ databases">
        <title>The draft genome sequence of Roseovarius sp.R12b.</title>
        <authorList>
            <person name="Li G."/>
            <person name="Lai Q."/>
            <person name="Shao Z."/>
            <person name="Yan P."/>
        </authorList>
    </citation>
    <scope>NUCLEOTIDE SEQUENCE [LARGE SCALE GENOMIC DNA]</scope>
    <source>
        <strain evidence="2 3">R12B</strain>
    </source>
</reference>
<keyword evidence="1" id="KW-0472">Membrane</keyword>
<evidence type="ECO:0000313" key="2">
    <source>
        <dbReference type="EMBL" id="KRS14458.1"/>
    </source>
</evidence>
<keyword evidence="1" id="KW-0812">Transmembrane</keyword>
<organism evidence="2 3">
    <name type="scientific">Roseovarius atlanticus</name>
    <dbReference type="NCBI Taxonomy" id="1641875"/>
    <lineage>
        <taxon>Bacteria</taxon>
        <taxon>Pseudomonadati</taxon>
        <taxon>Pseudomonadota</taxon>
        <taxon>Alphaproteobacteria</taxon>
        <taxon>Rhodobacterales</taxon>
        <taxon>Roseobacteraceae</taxon>
        <taxon>Roseovarius</taxon>
    </lineage>
</organism>
<accession>A0A0T5NZZ8</accession>
<dbReference type="PATRIC" id="fig|1641875.4.peg.1428"/>
<sequence>MLNDKALPDAAGLFLLRPVIICDGERIASMPLNKLVLLLIVVIAAAGATIFLLTSTWRPETLTENWVVAVPLVLGVYLLVRFIGLRGGGR</sequence>
<dbReference type="EMBL" id="LAXJ01000002">
    <property type="protein sequence ID" value="KRS14458.1"/>
    <property type="molecule type" value="Genomic_DNA"/>
</dbReference>
<comment type="caution">
    <text evidence="2">The sequence shown here is derived from an EMBL/GenBank/DDBJ whole genome shotgun (WGS) entry which is preliminary data.</text>
</comment>